<evidence type="ECO:0000313" key="3">
    <source>
        <dbReference type="Proteomes" id="UP000198868"/>
    </source>
</evidence>
<comment type="caution">
    <text evidence="1">The sequence shown here is derived from an EMBL/GenBank/DDBJ whole genome shotgun (WGS) entry which is preliminary data.</text>
</comment>
<dbReference type="RefSeq" id="WP_010384054.1">
    <property type="nucleotide sequence ID" value="NZ_FBSX01000022.1"/>
</dbReference>
<accession>A0AAN2UF93</accession>
<evidence type="ECO:0000313" key="4">
    <source>
        <dbReference type="Proteomes" id="UP000199047"/>
    </source>
</evidence>
<gene>
    <name evidence="2" type="ORF">KSL4_0600</name>
    <name evidence="1" type="ORF">PL111_0014</name>
</gene>
<proteinExistence type="predicted"/>
<evidence type="ECO:0000313" key="2">
    <source>
        <dbReference type="EMBL" id="CUW17024.1"/>
    </source>
</evidence>
<name>A0AAN2UF93_9LACO</name>
<dbReference type="EMBL" id="FBTB01000019">
    <property type="protein sequence ID" value="CUW17024.1"/>
    <property type="molecule type" value="Genomic_DNA"/>
</dbReference>
<dbReference type="AlphaFoldDB" id="A0AAN2UF93"/>
<keyword evidence="4" id="KW-1185">Reference proteome</keyword>
<protein>
    <submittedName>
        <fullName evidence="1">Uncharacterized protein</fullName>
    </submittedName>
</protein>
<dbReference type="Proteomes" id="UP000199047">
    <property type="component" value="Unassembled WGS sequence"/>
</dbReference>
<organism evidence="1 3">
    <name type="scientific">Leuconostoc inhae</name>
    <dbReference type="NCBI Taxonomy" id="178001"/>
    <lineage>
        <taxon>Bacteria</taxon>
        <taxon>Bacillati</taxon>
        <taxon>Bacillota</taxon>
        <taxon>Bacilli</taxon>
        <taxon>Lactobacillales</taxon>
        <taxon>Lactobacillaceae</taxon>
        <taxon>Leuconostoc</taxon>
    </lineage>
</organism>
<dbReference type="EMBL" id="FBTU01000013">
    <property type="protein sequence ID" value="CUW08406.1"/>
    <property type="molecule type" value="Genomic_DNA"/>
</dbReference>
<sequence length="373" mass="43197">MNQKEIKALKKRIVDEGALNVGYFQGAREAILKAAPDILEKVLQTDIIDQLLFLVREERPEFDTLFVSEAVRLMSYSEFKTVAHYFFSYERTEAEIMAQPIEISRAHFERLQASGQQQFKEQRTNLMKSIEQLTTEVVSNGREPIAYNPFNESLAVLENSDWQAEPYFDDYLLSDYRYPESEGSRLVTLLAEHPREQRDGMITGLNRLLGEQWQDQSFGNSLREGGLSSDNISAINDILGIASLELITHEVVGYHPSEQWQLYYVYEKSASLTRETDLSHINDYLEHAIGAYYRGSLTELKIYNRENDVAQQFTVDREQFVGKEIEQTRKLLNSDDWVSIELGLRLQNIDEPVTRDLIEAIQQETNEDQQMKK</sequence>
<dbReference type="Proteomes" id="UP000198868">
    <property type="component" value="Unassembled WGS sequence"/>
</dbReference>
<evidence type="ECO:0000313" key="1">
    <source>
        <dbReference type="EMBL" id="CUW08406.1"/>
    </source>
</evidence>
<reference evidence="3 4" key="1">
    <citation type="submission" date="2015-12" db="EMBL/GenBank/DDBJ databases">
        <authorList>
            <person name="Andreevskaya M."/>
        </authorList>
    </citation>
    <scope>NUCLEOTIDE SEQUENCE [LARGE SCALE GENOMIC DNA]</scope>
    <source>
        <strain evidence="2 4">KSL4-2</strain>
        <strain evidence="1 3">PL111</strain>
    </source>
</reference>